<evidence type="ECO:0000256" key="3">
    <source>
        <dbReference type="ARBA" id="ARBA00023242"/>
    </source>
</evidence>
<comment type="subcellular location">
    <subcellularLocation>
        <location evidence="1">Nucleus</location>
    </subcellularLocation>
</comment>
<dbReference type="OrthoDB" id="248320at2759"/>
<dbReference type="Proteomes" id="UP000194236">
    <property type="component" value="Unassembled WGS sequence"/>
</dbReference>
<evidence type="ECO:0000313" key="6">
    <source>
        <dbReference type="EMBL" id="OTF75624.1"/>
    </source>
</evidence>
<gene>
    <name evidence="6" type="ORF">BLA29_005314</name>
</gene>
<keyword evidence="7" id="KW-1185">Reference proteome</keyword>
<reference evidence="6 7" key="1">
    <citation type="submission" date="2017-03" db="EMBL/GenBank/DDBJ databases">
        <title>Genome Survey of Euroglyphus maynei.</title>
        <authorList>
            <person name="Arlian L.G."/>
            <person name="Morgan M.S."/>
            <person name="Rider S.D."/>
        </authorList>
    </citation>
    <scope>NUCLEOTIDE SEQUENCE [LARGE SCALE GENOMIC DNA]</scope>
    <source>
        <strain evidence="6">Arlian Lab</strain>
        <tissue evidence="6">Whole body</tissue>
    </source>
</reference>
<evidence type="ECO:0000256" key="4">
    <source>
        <dbReference type="SAM" id="MobiDB-lite"/>
    </source>
</evidence>
<protein>
    <submittedName>
        <fullName evidence="6">Nuclear pore complex protein nup214-like protein</fullName>
    </submittedName>
</protein>
<dbReference type="InterPro" id="IPR015943">
    <property type="entry name" value="WD40/YVTN_repeat-like_dom_sf"/>
</dbReference>
<comment type="caution">
    <text evidence="6">The sequence shown here is derived from an EMBL/GenBank/DDBJ whole genome shotgun (WGS) entry which is preliminary data.</text>
</comment>
<dbReference type="EMBL" id="MUJZ01041015">
    <property type="protein sequence ID" value="OTF75624.1"/>
    <property type="molecule type" value="Genomic_DNA"/>
</dbReference>
<dbReference type="GO" id="GO:0005634">
    <property type="term" value="C:nucleus"/>
    <property type="evidence" value="ECO:0007669"/>
    <property type="project" value="UniProtKB-SubCell"/>
</dbReference>
<accession>A0A1Y3B6D2</accession>
<evidence type="ECO:0000256" key="2">
    <source>
        <dbReference type="ARBA" id="ARBA00022448"/>
    </source>
</evidence>
<keyword evidence="2" id="KW-0813">Transport</keyword>
<evidence type="ECO:0000313" key="7">
    <source>
        <dbReference type="Proteomes" id="UP000194236"/>
    </source>
</evidence>
<organism evidence="6 7">
    <name type="scientific">Euroglyphus maynei</name>
    <name type="common">Mayne's house dust mite</name>
    <dbReference type="NCBI Taxonomy" id="6958"/>
    <lineage>
        <taxon>Eukaryota</taxon>
        <taxon>Metazoa</taxon>
        <taxon>Ecdysozoa</taxon>
        <taxon>Arthropoda</taxon>
        <taxon>Chelicerata</taxon>
        <taxon>Arachnida</taxon>
        <taxon>Acari</taxon>
        <taxon>Acariformes</taxon>
        <taxon>Sarcoptiformes</taxon>
        <taxon>Astigmata</taxon>
        <taxon>Psoroptidia</taxon>
        <taxon>Analgoidea</taxon>
        <taxon>Pyroglyphidae</taxon>
        <taxon>Pyroglyphinae</taxon>
        <taxon>Euroglyphus</taxon>
    </lineage>
</organism>
<feature type="domain" description="Nucleoporin Nup159/Nup146 N-terminal" evidence="5">
    <location>
        <begin position="7"/>
        <end position="160"/>
    </location>
</feature>
<name>A0A1Y3B6D2_EURMA</name>
<dbReference type="Pfam" id="PF16755">
    <property type="entry name" value="Beta-prop_NUP159_NUP214"/>
    <property type="match status" value="1"/>
</dbReference>
<keyword evidence="3" id="KW-0539">Nucleus</keyword>
<feature type="region of interest" description="Disordered" evidence="4">
    <location>
        <begin position="251"/>
        <end position="274"/>
    </location>
</feature>
<dbReference type="AlphaFoldDB" id="A0A1Y3B6D2"/>
<dbReference type="Gene3D" id="2.130.10.10">
    <property type="entry name" value="YVTN repeat-like/Quinoprotein amine dehydrogenase"/>
    <property type="match status" value="1"/>
</dbReference>
<sequence>MSGNDCNVSTFCWSPKGKQIVISHNAANFVQYKLQLNEQNLVLSNGLQETKRIQLPESFQSFRVSNIFWLSTFNFVIIGRNDEDGESCFILVSIPSSKATGADAVIKIVDFGRLILESPTESNESFEGNIYPLENLIFFFTNKSSDFAIIGSTSPELTVADNWSEITNDDNYRLMFSEADESLQIRGLSFAHGTQKQFQLSTSIIKGGIHQPFVLAYNSHGHLTLFLIDYENGSEFIKVPTVPKCVKPQVAEQHQPAPLPITTTNLQSQSRPVP</sequence>
<evidence type="ECO:0000259" key="5">
    <source>
        <dbReference type="Pfam" id="PF16755"/>
    </source>
</evidence>
<evidence type="ECO:0000256" key="1">
    <source>
        <dbReference type="ARBA" id="ARBA00004123"/>
    </source>
</evidence>
<feature type="compositionally biased region" description="Polar residues" evidence="4">
    <location>
        <begin position="261"/>
        <end position="274"/>
    </location>
</feature>
<feature type="non-terminal residue" evidence="6">
    <location>
        <position position="274"/>
    </location>
</feature>
<dbReference type="InterPro" id="IPR039462">
    <property type="entry name" value="Nup159/Nup146_N"/>
</dbReference>
<proteinExistence type="predicted"/>